<evidence type="ECO:0000256" key="6">
    <source>
        <dbReference type="ARBA" id="ARBA00022801"/>
    </source>
</evidence>
<dbReference type="InterPro" id="IPR002172">
    <property type="entry name" value="LDrepeatLR_classA_rpt"/>
</dbReference>
<proteinExistence type="predicted"/>
<evidence type="ECO:0000256" key="7">
    <source>
        <dbReference type="ARBA" id="ARBA00022825"/>
    </source>
</evidence>
<dbReference type="InterPro" id="IPR033116">
    <property type="entry name" value="TRYPSIN_SER"/>
</dbReference>
<organism evidence="17 18">
    <name type="scientific">Eschrichtius robustus</name>
    <name type="common">California gray whale</name>
    <name type="synonym">Eschrichtius gibbosus</name>
    <dbReference type="NCBI Taxonomy" id="9764"/>
    <lineage>
        <taxon>Eukaryota</taxon>
        <taxon>Metazoa</taxon>
        <taxon>Chordata</taxon>
        <taxon>Craniata</taxon>
        <taxon>Vertebrata</taxon>
        <taxon>Euteleostomi</taxon>
        <taxon>Mammalia</taxon>
        <taxon>Eutheria</taxon>
        <taxon>Laurasiatheria</taxon>
        <taxon>Artiodactyla</taxon>
        <taxon>Whippomorpha</taxon>
        <taxon>Cetacea</taxon>
        <taxon>Mysticeti</taxon>
        <taxon>Eschrichtiidae</taxon>
        <taxon>Eschrichtius</taxon>
    </lineage>
</organism>
<keyword evidence="3 13" id="KW-0645">Protease</keyword>
<dbReference type="FunFam" id="4.10.400.10:FF:000129">
    <property type="entry name" value="Complement factor I"/>
    <property type="match status" value="1"/>
</dbReference>
<dbReference type="InterPro" id="IPR036055">
    <property type="entry name" value="LDL_receptor-like_sf"/>
</dbReference>
<dbReference type="InterPro" id="IPR001314">
    <property type="entry name" value="Peptidase_S1A"/>
</dbReference>
<evidence type="ECO:0000256" key="8">
    <source>
        <dbReference type="ARBA" id="ARBA00022859"/>
    </source>
</evidence>
<keyword evidence="8" id="KW-0391">Immunity</keyword>
<evidence type="ECO:0000256" key="12">
    <source>
        <dbReference type="PROSITE-ProRule" id="PRU00196"/>
    </source>
</evidence>
<keyword evidence="7 13" id="KW-0720">Serine protease</keyword>
<dbReference type="PROSITE" id="PS50287">
    <property type="entry name" value="SRCR_2"/>
    <property type="match status" value="1"/>
</dbReference>
<feature type="domain" description="SRCR" evidence="15">
    <location>
        <begin position="100"/>
        <end position="198"/>
    </location>
</feature>
<evidence type="ECO:0000256" key="2">
    <source>
        <dbReference type="ARBA" id="ARBA00022525"/>
    </source>
</evidence>
<evidence type="ECO:0000256" key="3">
    <source>
        <dbReference type="ARBA" id="ARBA00022670"/>
    </source>
</evidence>
<dbReference type="CDD" id="cd00112">
    <property type="entry name" value="LDLa"/>
    <property type="match status" value="2"/>
</dbReference>
<keyword evidence="6 13" id="KW-0378">Hydrolase</keyword>
<dbReference type="GO" id="GO:0005576">
    <property type="term" value="C:extracellular region"/>
    <property type="evidence" value="ECO:0007669"/>
    <property type="project" value="UniProtKB-SubCell"/>
</dbReference>
<dbReference type="InterPro" id="IPR048722">
    <property type="entry name" value="CFAI_FIMAC_N"/>
</dbReference>
<dbReference type="Gene3D" id="2.40.10.10">
    <property type="entry name" value="Trypsin-like serine proteases"/>
    <property type="match status" value="1"/>
</dbReference>
<feature type="disulfide bond" evidence="11">
    <location>
        <begin position="212"/>
        <end position="230"/>
    </location>
</feature>
<dbReference type="PROSITE" id="PS01209">
    <property type="entry name" value="LDLRA_1"/>
    <property type="match status" value="1"/>
</dbReference>
<dbReference type="SMART" id="SM00192">
    <property type="entry name" value="LDLa"/>
    <property type="match status" value="2"/>
</dbReference>
<dbReference type="PROSITE" id="PS50240">
    <property type="entry name" value="TRYPSIN_DOM"/>
    <property type="match status" value="1"/>
</dbReference>
<dbReference type="InterPro" id="IPR001190">
    <property type="entry name" value="SRCR"/>
</dbReference>
<dbReference type="GO" id="GO:0004252">
    <property type="term" value="F:serine-type endopeptidase activity"/>
    <property type="evidence" value="ECO:0007669"/>
    <property type="project" value="InterPro"/>
</dbReference>
<dbReference type="SMART" id="SM00020">
    <property type="entry name" value="Tryp_SPc"/>
    <property type="match status" value="1"/>
</dbReference>
<feature type="disulfide bond" evidence="11">
    <location>
        <begin position="224"/>
        <end position="239"/>
    </location>
</feature>
<dbReference type="FunFam" id="2.40.10.10:FF:000066">
    <property type="entry name" value="Complement factor I"/>
    <property type="match status" value="1"/>
</dbReference>
<gene>
    <name evidence="17" type="ORF">J1605_011633</name>
</gene>
<keyword evidence="2" id="KW-0964">Secreted</keyword>
<dbReference type="FunFam" id="4.10.400.10:FF:000163">
    <property type="entry name" value="Complement factor I"/>
    <property type="match status" value="1"/>
</dbReference>
<comment type="caution">
    <text evidence="12">Lacks conserved residue(s) required for the propagation of feature annotation.</text>
</comment>
<dbReference type="Pfam" id="PF00530">
    <property type="entry name" value="SRCR"/>
    <property type="match status" value="1"/>
</dbReference>
<dbReference type="InterPro" id="IPR036058">
    <property type="entry name" value="Kazal_dom_sf"/>
</dbReference>
<dbReference type="InterPro" id="IPR048719">
    <property type="entry name" value="CFAI_KAZAL"/>
</dbReference>
<dbReference type="GO" id="GO:0016020">
    <property type="term" value="C:membrane"/>
    <property type="evidence" value="ECO:0007669"/>
    <property type="project" value="InterPro"/>
</dbReference>
<dbReference type="AlphaFoldDB" id="A0AB34GLS5"/>
<reference evidence="17 18" key="1">
    <citation type="submission" date="2022-11" db="EMBL/GenBank/DDBJ databases">
        <title>Whole genome sequence of Eschrichtius robustus ER-17-0199.</title>
        <authorList>
            <person name="Bruniche-Olsen A."/>
            <person name="Black A.N."/>
            <person name="Fields C.J."/>
            <person name="Walden K."/>
            <person name="Dewoody J.A."/>
        </authorList>
    </citation>
    <scope>NUCLEOTIDE SEQUENCE [LARGE SCALE GENOMIC DNA]</scope>
    <source>
        <strain evidence="17">ER-17-0199</strain>
        <tissue evidence="17">Blubber</tissue>
    </source>
</reference>
<dbReference type="Pfam" id="PF00057">
    <property type="entry name" value="Ldl_recept_a"/>
    <property type="match status" value="2"/>
</dbReference>
<keyword evidence="9 12" id="KW-1015">Disulfide bond</keyword>
<dbReference type="Gene3D" id="4.10.400.10">
    <property type="entry name" value="Low-density Lipoprotein Receptor"/>
    <property type="match status" value="2"/>
</dbReference>
<evidence type="ECO:0000313" key="17">
    <source>
        <dbReference type="EMBL" id="KAJ8780369.1"/>
    </source>
</evidence>
<dbReference type="PRINTS" id="PR00722">
    <property type="entry name" value="CHYMOTRYPSIN"/>
</dbReference>
<feature type="domain" description="Kazal-like" evidence="16">
    <location>
        <begin position="46"/>
        <end position="94"/>
    </location>
</feature>
<feature type="disulfide bond" evidence="11">
    <location>
        <begin position="261"/>
        <end position="276"/>
    </location>
</feature>
<dbReference type="EMBL" id="JAIQCJ010002160">
    <property type="protein sequence ID" value="KAJ8780369.1"/>
    <property type="molecule type" value="Genomic_DNA"/>
</dbReference>
<dbReference type="InterPro" id="IPR043504">
    <property type="entry name" value="Peptidase_S1_PA_chymotrypsin"/>
</dbReference>
<dbReference type="Gene3D" id="3.10.250.10">
    <property type="entry name" value="SRCR-like domain"/>
    <property type="match status" value="1"/>
</dbReference>
<name>A0AB34GLS5_ESCRO</name>
<evidence type="ECO:0000313" key="18">
    <source>
        <dbReference type="Proteomes" id="UP001159641"/>
    </source>
</evidence>
<evidence type="ECO:0000256" key="4">
    <source>
        <dbReference type="ARBA" id="ARBA00022729"/>
    </source>
</evidence>
<evidence type="ECO:0000256" key="13">
    <source>
        <dbReference type="RuleBase" id="RU363034"/>
    </source>
</evidence>
<dbReference type="Pfam" id="PF00089">
    <property type="entry name" value="Trypsin"/>
    <property type="match status" value="1"/>
</dbReference>
<dbReference type="PROSITE" id="PS00134">
    <property type="entry name" value="TRYPSIN_HIS"/>
    <property type="match status" value="1"/>
</dbReference>
<evidence type="ECO:0000256" key="5">
    <source>
        <dbReference type="ARBA" id="ARBA00022737"/>
    </source>
</evidence>
<dbReference type="PROSITE" id="PS51465">
    <property type="entry name" value="KAZAL_2"/>
    <property type="match status" value="1"/>
</dbReference>
<dbReference type="SMART" id="SM00202">
    <property type="entry name" value="SR"/>
    <property type="match status" value="1"/>
</dbReference>
<dbReference type="InterPro" id="IPR023415">
    <property type="entry name" value="LDLR_class-A_CS"/>
</dbReference>
<dbReference type="InterPro" id="IPR001254">
    <property type="entry name" value="Trypsin_dom"/>
</dbReference>
<dbReference type="InterPro" id="IPR018114">
    <property type="entry name" value="TRYPSIN_HIS"/>
</dbReference>
<protein>
    <recommendedName>
        <fullName evidence="19">Complement factor I</fullName>
    </recommendedName>
</protein>
<dbReference type="Proteomes" id="UP001159641">
    <property type="component" value="Unassembled WGS sequence"/>
</dbReference>
<comment type="caution">
    <text evidence="17">The sequence shown here is derived from an EMBL/GenBank/DDBJ whole genome shotgun (WGS) entry which is preliminary data.</text>
</comment>
<evidence type="ECO:0000259" key="15">
    <source>
        <dbReference type="PROSITE" id="PS50287"/>
    </source>
</evidence>
<dbReference type="SUPFAM" id="SSF57424">
    <property type="entry name" value="LDL receptor-like module"/>
    <property type="match status" value="2"/>
</dbReference>
<feature type="disulfide bond" evidence="11">
    <location>
        <begin position="242"/>
        <end position="254"/>
    </location>
</feature>
<evidence type="ECO:0000256" key="1">
    <source>
        <dbReference type="ARBA" id="ARBA00004613"/>
    </source>
</evidence>
<evidence type="ECO:0000256" key="11">
    <source>
        <dbReference type="PROSITE-ProRule" id="PRU00124"/>
    </source>
</evidence>
<comment type="subcellular location">
    <subcellularLocation>
        <location evidence="1">Secreted</location>
    </subcellularLocation>
</comment>
<dbReference type="InterPro" id="IPR002350">
    <property type="entry name" value="Kazal_dom"/>
</dbReference>
<feature type="disulfide bond" evidence="11">
    <location>
        <begin position="249"/>
        <end position="267"/>
    </location>
</feature>
<feature type="domain" description="Peptidase S1" evidence="14">
    <location>
        <begin position="331"/>
        <end position="564"/>
    </location>
</feature>
<dbReference type="PANTHER" id="PTHR24252">
    <property type="entry name" value="ACROSIN-RELATED"/>
    <property type="match status" value="1"/>
</dbReference>
<keyword evidence="4" id="KW-0732">Signal</keyword>
<dbReference type="PANTHER" id="PTHR24252:SF7">
    <property type="entry name" value="HYALIN"/>
    <property type="match status" value="1"/>
</dbReference>
<sequence length="705" mass="77811">MRSTSTSDTFQEDLLEKKCLTERYTCLSCNKVFCQPWQKCIDGTCICKLPYQCPKNGTRVCSVNGKSYPTYCQQKSFECLRPEAKFLKTGACTGEEQFSVSLENENGHSEGIVEVKLIDQDKKMFVCGKSWSITQANVACLDLGFQLGALDTQRRDPHTNSTECLHVHCRGFETSLAECTFTKGLTSSSEGLAGVVCYTGSAVSPTNDSFPCVNGKLIPQKKACDGVNDCGDQSDELCCKECRGESFFCKSGVCIPKQYKCNGEVDCITGEDEIGCEGTGHPEIKGALRTAQEETEMLTADMDAERKRIKSFFPKLSCGVKNSTHIRRKRVIGGKPAKVGDFPWQVAIKENEKINCGGIYIGGCWILTAAHCVRISKIRRYQIWTSFTDLIKPDSQIAVQLVNQIIIHDKYNGATYQNDIALIEMKKHPSRKECVLPHSVPACVPWSPYLFQPNDKCIVSGWGREKDNQKVYSLKWGEVHLIANCSKFYPGRYFEKEMECAGTDDGSIDACKGDSGGPLVCKDANNVTYVWGVVSWGENCGNSEFPGVYTKVANYFDWIGLHVGREITDLTALVPFFCFFKYSELLKTLSSSFHKFSLTLSLNLPTDTTTQPLTSLVPNLTARKPCSPPPSPAAAALCSQPLRASHSEACCLPGCWSQLPSQPLPSGRLSHSVSSRFSFKSHHSPAAHKSMSPALTFPRTPDCIS</sequence>
<dbReference type="InterPro" id="IPR003884">
    <property type="entry name" value="FacI_MAC"/>
</dbReference>
<dbReference type="PROSITE" id="PS00135">
    <property type="entry name" value="TRYPSIN_SER"/>
    <property type="match status" value="1"/>
</dbReference>
<evidence type="ECO:0000256" key="9">
    <source>
        <dbReference type="ARBA" id="ARBA00023157"/>
    </source>
</evidence>
<dbReference type="Pfam" id="PF21286">
    <property type="entry name" value="CFAI_FIMAC_N"/>
    <property type="match status" value="1"/>
</dbReference>
<dbReference type="CDD" id="cd00190">
    <property type="entry name" value="Tryp_SPc"/>
    <property type="match status" value="1"/>
</dbReference>
<evidence type="ECO:0000256" key="10">
    <source>
        <dbReference type="ARBA" id="ARBA00023180"/>
    </source>
</evidence>
<evidence type="ECO:0000259" key="14">
    <source>
        <dbReference type="PROSITE" id="PS50240"/>
    </source>
</evidence>
<keyword evidence="18" id="KW-1185">Reference proteome</keyword>
<accession>A0AB34GLS5</accession>
<feature type="disulfide bond" evidence="12">
    <location>
        <begin position="169"/>
        <end position="179"/>
    </location>
</feature>
<keyword evidence="5" id="KW-0677">Repeat</keyword>
<dbReference type="GO" id="GO:0002376">
    <property type="term" value="P:immune system process"/>
    <property type="evidence" value="ECO:0007669"/>
    <property type="project" value="UniProtKB-KW"/>
</dbReference>
<dbReference type="SUPFAM" id="SSF56487">
    <property type="entry name" value="SRCR-like"/>
    <property type="match status" value="1"/>
</dbReference>
<dbReference type="SUPFAM" id="SSF50494">
    <property type="entry name" value="Trypsin-like serine proteases"/>
    <property type="match status" value="1"/>
</dbReference>
<dbReference type="Pfam" id="PF21287">
    <property type="entry name" value="Kazal_CFAI"/>
    <property type="match status" value="1"/>
</dbReference>
<dbReference type="PROSITE" id="PS50068">
    <property type="entry name" value="LDLRA_2"/>
    <property type="match status" value="2"/>
</dbReference>
<dbReference type="Gene3D" id="3.30.60.30">
    <property type="match status" value="1"/>
</dbReference>
<dbReference type="SUPFAM" id="SSF100895">
    <property type="entry name" value="Kazal-type serine protease inhibitors"/>
    <property type="match status" value="1"/>
</dbReference>
<dbReference type="InterPro" id="IPR036772">
    <property type="entry name" value="SRCR-like_dom_sf"/>
</dbReference>
<evidence type="ECO:0000259" key="16">
    <source>
        <dbReference type="PROSITE" id="PS51465"/>
    </source>
</evidence>
<keyword evidence="10" id="KW-0325">Glycoprotein</keyword>
<dbReference type="GO" id="GO:0006508">
    <property type="term" value="P:proteolysis"/>
    <property type="evidence" value="ECO:0007669"/>
    <property type="project" value="UniProtKB-KW"/>
</dbReference>
<dbReference type="InterPro" id="IPR009003">
    <property type="entry name" value="Peptidase_S1_PA"/>
</dbReference>
<dbReference type="SMART" id="SM00057">
    <property type="entry name" value="FIMAC"/>
    <property type="match status" value="1"/>
</dbReference>
<evidence type="ECO:0008006" key="19">
    <source>
        <dbReference type="Google" id="ProtNLM"/>
    </source>
</evidence>